<dbReference type="HOGENOM" id="CLU_181166_0_0_1"/>
<dbReference type="SUPFAM" id="SSF52540">
    <property type="entry name" value="P-loop containing nucleoside triphosphate hydrolases"/>
    <property type="match status" value="1"/>
</dbReference>
<proteinExistence type="predicted"/>
<name>A0A059EYV2_9MICR</name>
<dbReference type="EMBL" id="KK365207">
    <property type="protein sequence ID" value="KCZ80060.1"/>
    <property type="molecule type" value="Genomic_DNA"/>
</dbReference>
<dbReference type="OrthoDB" id="425602at2759"/>
<accession>A0A059EYV2</accession>
<gene>
    <name evidence="1" type="ORF">H312_02549</name>
</gene>
<organism evidence="1 2">
    <name type="scientific">Anncaliia algerae PRA339</name>
    <dbReference type="NCBI Taxonomy" id="1288291"/>
    <lineage>
        <taxon>Eukaryota</taxon>
        <taxon>Fungi</taxon>
        <taxon>Fungi incertae sedis</taxon>
        <taxon>Microsporidia</taxon>
        <taxon>Tubulinosematoidea</taxon>
        <taxon>Tubulinosematidae</taxon>
        <taxon>Anncaliia</taxon>
    </lineage>
</organism>
<dbReference type="STRING" id="1288291.A0A059EYV2"/>
<reference evidence="2" key="1">
    <citation type="submission" date="2013-02" db="EMBL/GenBank/DDBJ databases">
        <authorList>
            <consortium name="The Broad Institute Genome Sequencing Platform"/>
            <person name="Cuomo C."/>
            <person name="Becnel J."/>
            <person name="Sanscrainte N."/>
            <person name="Walker B."/>
            <person name="Young S.K."/>
            <person name="Zeng Q."/>
            <person name="Gargeya S."/>
            <person name="Fitzgerald M."/>
            <person name="Haas B."/>
            <person name="Abouelleil A."/>
            <person name="Alvarado L."/>
            <person name="Arachchi H.M."/>
            <person name="Berlin A.M."/>
            <person name="Chapman S.B."/>
            <person name="Dewar J."/>
            <person name="Goldberg J."/>
            <person name="Griggs A."/>
            <person name="Gujja S."/>
            <person name="Hansen M."/>
            <person name="Howarth C."/>
            <person name="Imamovic A."/>
            <person name="Larimer J."/>
            <person name="McCowan C."/>
            <person name="Murphy C."/>
            <person name="Neiman D."/>
            <person name="Pearson M."/>
            <person name="Priest M."/>
            <person name="Roberts A."/>
            <person name="Saif S."/>
            <person name="Shea T."/>
            <person name="Sisk P."/>
            <person name="Sykes S."/>
            <person name="Wortman J."/>
            <person name="Nusbaum C."/>
            <person name="Birren B."/>
        </authorList>
    </citation>
    <scope>NUCLEOTIDE SEQUENCE [LARGE SCALE GENOMIC DNA]</scope>
    <source>
        <strain evidence="2">PRA339</strain>
    </source>
</reference>
<keyword evidence="2" id="KW-1185">Reference proteome</keyword>
<dbReference type="Proteomes" id="UP000030655">
    <property type="component" value="Unassembled WGS sequence"/>
</dbReference>
<evidence type="ECO:0000313" key="2">
    <source>
        <dbReference type="Proteomes" id="UP000030655"/>
    </source>
</evidence>
<evidence type="ECO:0000313" key="1">
    <source>
        <dbReference type="EMBL" id="KCZ80060.1"/>
    </source>
</evidence>
<protein>
    <recommendedName>
        <fullName evidence="3">Thymidylate kinase-like domain-containing protein</fullName>
    </recommendedName>
</protein>
<reference evidence="1 2" key="2">
    <citation type="submission" date="2014-03" db="EMBL/GenBank/DDBJ databases">
        <title>The Genome Sequence of Anncaliia algerae insect isolate PRA339.</title>
        <authorList>
            <consortium name="The Broad Institute Genome Sequencing Platform"/>
            <consortium name="The Broad Institute Genome Sequencing Center for Infectious Disease"/>
            <person name="Cuomo C."/>
            <person name="Becnel J."/>
            <person name="Sanscrainte N."/>
            <person name="Walker B."/>
            <person name="Young S.K."/>
            <person name="Zeng Q."/>
            <person name="Gargeya S."/>
            <person name="Fitzgerald M."/>
            <person name="Haas B."/>
            <person name="Abouelleil A."/>
            <person name="Alvarado L."/>
            <person name="Arachchi H.M."/>
            <person name="Berlin A.M."/>
            <person name="Chapman S.B."/>
            <person name="Dewar J."/>
            <person name="Goldberg J."/>
            <person name="Griggs A."/>
            <person name="Gujja S."/>
            <person name="Hansen M."/>
            <person name="Howarth C."/>
            <person name="Imamovic A."/>
            <person name="Larimer J."/>
            <person name="McCowan C."/>
            <person name="Murphy C."/>
            <person name="Neiman D."/>
            <person name="Pearson M."/>
            <person name="Priest M."/>
            <person name="Roberts A."/>
            <person name="Saif S."/>
            <person name="Shea T."/>
            <person name="Sisk P."/>
            <person name="Sykes S."/>
            <person name="Wortman J."/>
            <person name="Nusbaum C."/>
            <person name="Birren B."/>
        </authorList>
    </citation>
    <scope>NUCLEOTIDE SEQUENCE [LARGE SCALE GENOMIC DNA]</scope>
    <source>
        <strain evidence="1 2">PRA339</strain>
    </source>
</reference>
<evidence type="ECO:0008006" key="3">
    <source>
        <dbReference type="Google" id="ProtNLM"/>
    </source>
</evidence>
<dbReference type="VEuPathDB" id="MicrosporidiaDB:H312_02549"/>
<dbReference type="Gene3D" id="3.40.50.300">
    <property type="entry name" value="P-loop containing nucleotide triphosphate hydrolases"/>
    <property type="match status" value="1"/>
</dbReference>
<sequence length="73" mass="8629">EPDLVAFIDINPELIVEREGFGDERYDSLQIQSKVYNLYKFLFLNKENVKFFNGSKNTDEIAQDIYDFIITED</sequence>
<dbReference type="AlphaFoldDB" id="A0A059EYV2"/>
<feature type="non-terminal residue" evidence="1">
    <location>
        <position position="1"/>
    </location>
</feature>
<dbReference type="InterPro" id="IPR027417">
    <property type="entry name" value="P-loop_NTPase"/>
</dbReference>